<gene>
    <name evidence="1" type="ORF">CNMCM6805_004683</name>
</gene>
<organism evidence="1 2">
    <name type="scientific">Aspergillus fumigatiaffinis</name>
    <dbReference type="NCBI Taxonomy" id="340414"/>
    <lineage>
        <taxon>Eukaryota</taxon>
        <taxon>Fungi</taxon>
        <taxon>Dikarya</taxon>
        <taxon>Ascomycota</taxon>
        <taxon>Pezizomycotina</taxon>
        <taxon>Eurotiomycetes</taxon>
        <taxon>Eurotiomycetidae</taxon>
        <taxon>Eurotiales</taxon>
        <taxon>Aspergillaceae</taxon>
        <taxon>Aspergillus</taxon>
        <taxon>Aspergillus subgen. Fumigati</taxon>
    </lineage>
</organism>
<evidence type="ECO:0000313" key="2">
    <source>
        <dbReference type="Proteomes" id="UP000653565"/>
    </source>
</evidence>
<evidence type="ECO:0000313" key="1">
    <source>
        <dbReference type="EMBL" id="KAF4240879.1"/>
    </source>
</evidence>
<dbReference type="AlphaFoldDB" id="A0A8H4MBA9"/>
<reference evidence="1" key="1">
    <citation type="journal article" date="2020" name="bioRxiv">
        <title>Genomic and phenotypic heterogeneity of clinical isolates of the human pathogens Aspergillus fumigatus, Aspergillus lentulus and Aspergillus fumigatiaffinis.</title>
        <authorList>
            <person name="dos Santos R.A.C."/>
            <person name="Steenwyk J.L."/>
            <person name="Rivero-Menendez O."/>
            <person name="Mead M.E."/>
            <person name="Silva L.P."/>
            <person name="Bastos R.W."/>
            <person name="Alastruey-Izquierdo A."/>
            <person name="Goldman G.H."/>
            <person name="Rokas A."/>
        </authorList>
    </citation>
    <scope>NUCLEOTIDE SEQUENCE</scope>
    <source>
        <strain evidence="1">CNM-CM6805</strain>
    </source>
</reference>
<reference evidence="1" key="2">
    <citation type="submission" date="2020-04" db="EMBL/GenBank/DDBJ databases">
        <authorList>
            <person name="Santos R.A.C."/>
            <person name="Steenwyk J.L."/>
            <person name="Rivero-Menendez O."/>
            <person name="Mead M.E."/>
            <person name="Silva L.P."/>
            <person name="Bastos R.W."/>
            <person name="Alastruey-Izquierdo A."/>
            <person name="Goldman G.H."/>
            <person name="Rokas A."/>
        </authorList>
    </citation>
    <scope>NUCLEOTIDE SEQUENCE</scope>
    <source>
        <strain evidence="1">CNM-CM6805</strain>
    </source>
</reference>
<dbReference type="Proteomes" id="UP000653565">
    <property type="component" value="Unassembled WGS sequence"/>
</dbReference>
<evidence type="ECO:0008006" key="3">
    <source>
        <dbReference type="Google" id="ProtNLM"/>
    </source>
</evidence>
<sequence>MVYLELIRLAIYDVTEHDDQLDVRLVGDFNRHDQLWWRQRDDKKRTVLMCGELGLERVLPWELSRSNLPKAGSQ</sequence>
<accession>A0A8H4MBA9</accession>
<comment type="caution">
    <text evidence="1">The sequence shown here is derived from an EMBL/GenBank/DDBJ whole genome shotgun (WGS) entry which is preliminary data.</text>
</comment>
<proteinExistence type="predicted"/>
<dbReference type="EMBL" id="JAAAPX010000024">
    <property type="protein sequence ID" value="KAF4240879.1"/>
    <property type="molecule type" value="Genomic_DNA"/>
</dbReference>
<protein>
    <recommendedName>
        <fullName evidence="3">Endonuclease/exonuclease/phosphatase domain-containing protein</fullName>
    </recommendedName>
</protein>
<keyword evidence="2" id="KW-1185">Reference proteome</keyword>
<name>A0A8H4MBA9_9EURO</name>